<proteinExistence type="predicted"/>
<accession>W4KGA6</accession>
<evidence type="ECO:0000313" key="1">
    <source>
        <dbReference type="EMBL" id="ETW84759.1"/>
    </source>
</evidence>
<sequence>MSPIVSPAPPCSLSQSLLATTNVLIANSKRLVHSLLYRDTCWGATCASRNPVRDDFDDIACSGAT</sequence>
<dbReference type="InParanoid" id="W4KGA6"/>
<keyword evidence="2" id="KW-1185">Reference proteome</keyword>
<reference evidence="1 2" key="1">
    <citation type="journal article" date="2012" name="New Phytol.">
        <title>Insight into trade-off between wood decay and parasitism from the genome of a fungal forest pathogen.</title>
        <authorList>
            <person name="Olson A."/>
            <person name="Aerts A."/>
            <person name="Asiegbu F."/>
            <person name="Belbahri L."/>
            <person name="Bouzid O."/>
            <person name="Broberg A."/>
            <person name="Canback B."/>
            <person name="Coutinho P.M."/>
            <person name="Cullen D."/>
            <person name="Dalman K."/>
            <person name="Deflorio G."/>
            <person name="van Diepen L.T."/>
            <person name="Dunand C."/>
            <person name="Duplessis S."/>
            <person name="Durling M."/>
            <person name="Gonthier P."/>
            <person name="Grimwood J."/>
            <person name="Fossdal C.G."/>
            <person name="Hansson D."/>
            <person name="Henrissat B."/>
            <person name="Hietala A."/>
            <person name="Himmelstrand K."/>
            <person name="Hoffmeister D."/>
            <person name="Hogberg N."/>
            <person name="James T.Y."/>
            <person name="Karlsson M."/>
            <person name="Kohler A."/>
            <person name="Kues U."/>
            <person name="Lee Y.H."/>
            <person name="Lin Y.C."/>
            <person name="Lind M."/>
            <person name="Lindquist E."/>
            <person name="Lombard V."/>
            <person name="Lucas S."/>
            <person name="Lunden K."/>
            <person name="Morin E."/>
            <person name="Murat C."/>
            <person name="Park J."/>
            <person name="Raffaello T."/>
            <person name="Rouze P."/>
            <person name="Salamov A."/>
            <person name="Schmutz J."/>
            <person name="Solheim H."/>
            <person name="Stahlberg J."/>
            <person name="Velez H."/>
            <person name="de Vries R.P."/>
            <person name="Wiebenga A."/>
            <person name="Woodward S."/>
            <person name="Yakovlev I."/>
            <person name="Garbelotto M."/>
            <person name="Martin F."/>
            <person name="Grigoriev I.V."/>
            <person name="Stenlid J."/>
        </authorList>
    </citation>
    <scope>NUCLEOTIDE SEQUENCE [LARGE SCALE GENOMIC DNA]</scope>
    <source>
        <strain evidence="1 2">TC 32-1</strain>
    </source>
</reference>
<evidence type="ECO:0000313" key="2">
    <source>
        <dbReference type="Proteomes" id="UP000030671"/>
    </source>
</evidence>
<dbReference type="KEGG" id="hir:HETIRDRAFT_314046"/>
<dbReference type="HOGENOM" id="CLU_2849959_0_0_1"/>
<dbReference type="Proteomes" id="UP000030671">
    <property type="component" value="Unassembled WGS sequence"/>
</dbReference>
<dbReference type="AlphaFoldDB" id="W4KGA6"/>
<name>W4KGA6_HETIT</name>
<gene>
    <name evidence="1" type="ORF">HETIRDRAFT_314046</name>
</gene>
<dbReference type="EMBL" id="KI925456">
    <property type="protein sequence ID" value="ETW84759.1"/>
    <property type="molecule type" value="Genomic_DNA"/>
</dbReference>
<dbReference type="GeneID" id="20670085"/>
<protein>
    <submittedName>
        <fullName evidence="1">Uncharacterized protein</fullName>
    </submittedName>
</protein>
<dbReference type="RefSeq" id="XP_009544389.1">
    <property type="nucleotide sequence ID" value="XM_009546094.1"/>
</dbReference>
<organism evidence="1 2">
    <name type="scientific">Heterobasidion irregulare (strain TC 32-1)</name>
    <dbReference type="NCBI Taxonomy" id="747525"/>
    <lineage>
        <taxon>Eukaryota</taxon>
        <taxon>Fungi</taxon>
        <taxon>Dikarya</taxon>
        <taxon>Basidiomycota</taxon>
        <taxon>Agaricomycotina</taxon>
        <taxon>Agaricomycetes</taxon>
        <taxon>Russulales</taxon>
        <taxon>Bondarzewiaceae</taxon>
        <taxon>Heterobasidion</taxon>
        <taxon>Heterobasidion annosum species complex</taxon>
    </lineage>
</organism>